<dbReference type="EMBL" id="CAFAAJ010000131">
    <property type="protein sequence ID" value="CAB4814582.1"/>
    <property type="molecule type" value="Genomic_DNA"/>
</dbReference>
<organism evidence="1">
    <name type="scientific">freshwater metagenome</name>
    <dbReference type="NCBI Taxonomy" id="449393"/>
    <lineage>
        <taxon>unclassified sequences</taxon>
        <taxon>metagenomes</taxon>
        <taxon>ecological metagenomes</taxon>
    </lineage>
</organism>
<reference evidence="1" key="1">
    <citation type="submission" date="2020-05" db="EMBL/GenBank/DDBJ databases">
        <authorList>
            <person name="Chiriac C."/>
            <person name="Salcher M."/>
            <person name="Ghai R."/>
            <person name="Kavagutti S V."/>
        </authorList>
    </citation>
    <scope>NUCLEOTIDE SEQUENCE</scope>
</reference>
<gene>
    <name evidence="1" type="ORF">UFOPK3001_01801</name>
</gene>
<proteinExistence type="predicted"/>
<sequence>MLKGVNAVISAGTGGRLAGPIANQLLSYAVLNP</sequence>
<protein>
    <submittedName>
        <fullName evidence="1">Unannotated protein</fullName>
    </submittedName>
</protein>
<evidence type="ECO:0000313" key="1">
    <source>
        <dbReference type="EMBL" id="CAB4814582.1"/>
    </source>
</evidence>
<name>A0A6J6YYL3_9ZZZZ</name>
<accession>A0A6J6YYL3</accession>
<dbReference type="AlphaFoldDB" id="A0A6J6YYL3"/>